<reference evidence="6" key="1">
    <citation type="submission" date="2016-10" db="EMBL/GenBank/DDBJ databases">
        <authorList>
            <person name="Varghese N."/>
            <person name="Submissions S."/>
        </authorList>
    </citation>
    <scope>NUCLEOTIDE SEQUENCE [LARGE SCALE GENOMIC DNA]</scope>
    <source>
        <strain evidence="6">BL36</strain>
    </source>
</reference>
<evidence type="ECO:0000313" key="5">
    <source>
        <dbReference type="EMBL" id="SFM30692.1"/>
    </source>
</evidence>
<feature type="domain" description="Resolvase/invertase-type recombinase catalytic" evidence="4">
    <location>
        <begin position="4"/>
        <end position="129"/>
    </location>
</feature>
<dbReference type="SMART" id="SM00857">
    <property type="entry name" value="Resolvase"/>
    <property type="match status" value="1"/>
</dbReference>
<name>A0A1I4PS50_9HYPH</name>
<gene>
    <name evidence="5" type="ORF">SAMN05192568_102632</name>
</gene>
<dbReference type="OrthoDB" id="9791494at2"/>
<dbReference type="RefSeq" id="WP_092043999.1">
    <property type="nucleotide sequence ID" value="NZ_FOTK01000026.1"/>
</dbReference>
<dbReference type="GO" id="GO:0003677">
    <property type="term" value="F:DNA binding"/>
    <property type="evidence" value="ECO:0007669"/>
    <property type="project" value="UniProtKB-KW"/>
</dbReference>
<keyword evidence="6" id="KW-1185">Reference proteome</keyword>
<evidence type="ECO:0000313" key="6">
    <source>
        <dbReference type="Proteomes" id="UP000199048"/>
    </source>
</evidence>
<dbReference type="PANTHER" id="PTHR30461">
    <property type="entry name" value="DNA-INVERTASE FROM LAMBDOID PROPHAGE"/>
    <property type="match status" value="1"/>
</dbReference>
<dbReference type="AlphaFoldDB" id="A0A1I4PS50"/>
<evidence type="ECO:0000259" key="4">
    <source>
        <dbReference type="SMART" id="SM00857"/>
    </source>
</evidence>
<dbReference type="CDD" id="cd00338">
    <property type="entry name" value="Ser_Recombinase"/>
    <property type="match status" value="1"/>
</dbReference>
<feature type="region of interest" description="Disordered" evidence="3">
    <location>
        <begin position="126"/>
        <end position="158"/>
    </location>
</feature>
<keyword evidence="1" id="KW-0238">DNA-binding</keyword>
<organism evidence="5 6">
    <name type="scientific">Methylobacterium pseudosasicola</name>
    <dbReference type="NCBI Taxonomy" id="582667"/>
    <lineage>
        <taxon>Bacteria</taxon>
        <taxon>Pseudomonadati</taxon>
        <taxon>Pseudomonadota</taxon>
        <taxon>Alphaproteobacteria</taxon>
        <taxon>Hyphomicrobiales</taxon>
        <taxon>Methylobacteriaceae</taxon>
        <taxon>Methylobacterium</taxon>
    </lineage>
</organism>
<dbReference type="PANTHER" id="PTHR30461:SF2">
    <property type="entry name" value="SERINE RECOMBINASE PINE-RELATED"/>
    <property type="match status" value="1"/>
</dbReference>
<dbReference type="Pfam" id="PF00239">
    <property type="entry name" value="Resolvase"/>
    <property type="match status" value="1"/>
</dbReference>
<dbReference type="Gene3D" id="3.40.50.1390">
    <property type="entry name" value="Resolvase, N-terminal catalytic domain"/>
    <property type="match status" value="1"/>
</dbReference>
<dbReference type="EMBL" id="FOTK01000026">
    <property type="protein sequence ID" value="SFM30692.1"/>
    <property type="molecule type" value="Genomic_DNA"/>
</dbReference>
<dbReference type="GO" id="GO:0000150">
    <property type="term" value="F:DNA strand exchange activity"/>
    <property type="evidence" value="ECO:0007669"/>
    <property type="project" value="InterPro"/>
</dbReference>
<sequence>MPVAYSYIRMSRPEQLRGDSLRRQLEAARKWAVGRGIELDEGLRDIGVSAYRGKNRTEGALGAFLSMVEDGRVARGSYLVMESLDRLSREAVVEALPRFMDIVNAGVTIVTLIDGQEYSKARLIDQGQPGEGTVDRLGPIGGGDLDDQCDAPGRPQPTEAGLAEALQQGGER</sequence>
<dbReference type="SUPFAM" id="SSF53041">
    <property type="entry name" value="Resolvase-like"/>
    <property type="match status" value="1"/>
</dbReference>
<evidence type="ECO:0000256" key="2">
    <source>
        <dbReference type="ARBA" id="ARBA00023172"/>
    </source>
</evidence>
<protein>
    <submittedName>
        <fullName evidence="5">Resolvase, N terminal domain</fullName>
    </submittedName>
</protein>
<evidence type="ECO:0000256" key="3">
    <source>
        <dbReference type="SAM" id="MobiDB-lite"/>
    </source>
</evidence>
<proteinExistence type="predicted"/>
<dbReference type="Proteomes" id="UP000199048">
    <property type="component" value="Unassembled WGS sequence"/>
</dbReference>
<accession>A0A1I4PS50</accession>
<evidence type="ECO:0000256" key="1">
    <source>
        <dbReference type="ARBA" id="ARBA00023125"/>
    </source>
</evidence>
<keyword evidence="2" id="KW-0233">DNA recombination</keyword>
<dbReference type="InterPro" id="IPR050639">
    <property type="entry name" value="SSR_resolvase"/>
</dbReference>
<dbReference type="InterPro" id="IPR036162">
    <property type="entry name" value="Resolvase-like_N_sf"/>
</dbReference>
<dbReference type="InterPro" id="IPR006119">
    <property type="entry name" value="Resolv_N"/>
</dbReference>